<feature type="transmembrane region" description="Helical" evidence="26">
    <location>
        <begin position="379"/>
        <end position="398"/>
    </location>
</feature>
<keyword evidence="6" id="KW-0597">Phosphoprotein</keyword>
<dbReference type="PROSITE" id="PS00154">
    <property type="entry name" value="ATPASE_E1_E2"/>
    <property type="match status" value="1"/>
</dbReference>
<dbReference type="GO" id="GO:0005524">
    <property type="term" value="F:ATP binding"/>
    <property type="evidence" value="ECO:0007669"/>
    <property type="project" value="UniProtKB-KW"/>
</dbReference>
<reference evidence="28" key="1">
    <citation type="submission" date="2025-08" db="UniProtKB">
        <authorList>
            <consortium name="Ensembl"/>
        </authorList>
    </citation>
    <scope>IDENTIFICATION</scope>
</reference>
<dbReference type="AlphaFoldDB" id="A0A8D1EKA2"/>
<dbReference type="FunFam" id="3.40.50.1000:FF:000068">
    <property type="entry name" value="Cation-transporting ATPase"/>
    <property type="match status" value="1"/>
</dbReference>
<dbReference type="Proteomes" id="UP000694722">
    <property type="component" value="Unplaced"/>
</dbReference>
<evidence type="ECO:0000256" key="18">
    <source>
        <dbReference type="ARBA" id="ARBA00023329"/>
    </source>
</evidence>
<feature type="transmembrane region" description="Helical" evidence="26">
    <location>
        <begin position="1069"/>
        <end position="1089"/>
    </location>
</feature>
<feature type="transmembrane region" description="Helical" evidence="26">
    <location>
        <begin position="47"/>
        <end position="67"/>
    </location>
</feature>
<keyword evidence="16" id="KW-0325">Glycoprotein</keyword>
<evidence type="ECO:0000256" key="1">
    <source>
        <dbReference type="ARBA" id="ARBA00004107"/>
    </source>
</evidence>
<dbReference type="PRINTS" id="PR00119">
    <property type="entry name" value="CATATPASE"/>
</dbReference>
<evidence type="ECO:0000256" key="25">
    <source>
        <dbReference type="SAM" id="MobiDB-lite"/>
    </source>
</evidence>
<dbReference type="SUPFAM" id="SSF56784">
    <property type="entry name" value="HAD-like"/>
    <property type="match status" value="1"/>
</dbReference>
<evidence type="ECO:0000256" key="3">
    <source>
        <dbReference type="ARBA" id="ARBA00004542"/>
    </source>
</evidence>
<protein>
    <recommendedName>
        <fullName evidence="24">Polyamine-transporting ATPase 13A2</fullName>
    </recommendedName>
</protein>
<dbReference type="GO" id="GO:0061462">
    <property type="term" value="P:protein localization to lysosome"/>
    <property type="evidence" value="ECO:0007669"/>
    <property type="project" value="UniProtKB-ARBA"/>
</dbReference>
<dbReference type="GO" id="GO:1900180">
    <property type="term" value="P:regulation of protein localization to nucleus"/>
    <property type="evidence" value="ECO:0007669"/>
    <property type="project" value="UniProtKB-ARBA"/>
</dbReference>
<dbReference type="GO" id="GO:0032585">
    <property type="term" value="C:multivesicular body membrane"/>
    <property type="evidence" value="ECO:0007669"/>
    <property type="project" value="UniProtKB-SubCell"/>
</dbReference>
<evidence type="ECO:0000256" key="14">
    <source>
        <dbReference type="ARBA" id="ARBA00022989"/>
    </source>
</evidence>
<dbReference type="InterPro" id="IPR006544">
    <property type="entry name" value="P-type_TPase_V"/>
</dbReference>
<evidence type="ECO:0000256" key="26">
    <source>
        <dbReference type="SAM" id="Phobius"/>
    </source>
</evidence>
<dbReference type="SUPFAM" id="SSF81665">
    <property type="entry name" value="Calcium ATPase, transmembrane domain M"/>
    <property type="match status" value="1"/>
</dbReference>
<feature type="transmembrane region" description="Helical" evidence="26">
    <location>
        <begin position="223"/>
        <end position="245"/>
    </location>
</feature>
<keyword evidence="9" id="KW-0547">Nucleotide-binding</keyword>
<keyword evidence="8" id="KW-0479">Metal-binding</keyword>
<evidence type="ECO:0000313" key="28">
    <source>
        <dbReference type="Ensembl" id="ENSSSCP00040023729.1"/>
    </source>
</evidence>
<keyword evidence="15 26" id="KW-0472">Membrane</keyword>
<dbReference type="Pfam" id="PF12409">
    <property type="entry name" value="P5-ATPase"/>
    <property type="match status" value="1"/>
</dbReference>
<dbReference type="SUPFAM" id="SSF81660">
    <property type="entry name" value="Metal cation-transporting ATPase, ATP-binding domain N"/>
    <property type="match status" value="1"/>
</dbReference>
<dbReference type="Gene3D" id="3.40.1110.10">
    <property type="entry name" value="Calcium-transporting ATPase, cytoplasmic domain N"/>
    <property type="match status" value="1"/>
</dbReference>
<dbReference type="GO" id="GO:1905165">
    <property type="term" value="P:regulation of lysosomal protein catabolic process"/>
    <property type="evidence" value="ECO:0007669"/>
    <property type="project" value="UniProtKB-ARBA"/>
</dbReference>
<dbReference type="Gene3D" id="1.20.1110.10">
    <property type="entry name" value="Calcium-transporting ATPase, transmembrane domain"/>
    <property type="match status" value="1"/>
</dbReference>
<keyword evidence="12" id="KW-0460">Magnesium</keyword>
<evidence type="ECO:0000256" key="6">
    <source>
        <dbReference type="ARBA" id="ARBA00022553"/>
    </source>
</evidence>
<comment type="function">
    <text evidence="21">ATPase which acts as a lysosomal polyamine exporter with high affinity for spermine. Also stimulates cellular uptake of polyamines and protects against polyamine toxicity. Plays a role in intracellular cation homeostasis and the maintenance of neuronal integrity. Contributes to cellular zinc homeostasis. Confers cellular protection against Mn(2+) and Zn(2+) toxicity and mitochondrial stress. Required for proper lysosomal and mitochondrial maintenance. Regulates the autophagy-lysosome pathway through the control of SYT11 expression at both transcriptional and post-translational levels. Facilitates recruitment of deacetylase HDAC6 to lysosomes to deacetylate CTTN, leading to actin polymerization, promotion of autophagosome-lysosome fusion and completion of autophagy. Promotes secretion of exosomes as well as secretion of SCNA via exosomes. Plays a role in lipid homeostasis.</text>
</comment>
<evidence type="ECO:0000256" key="13">
    <source>
        <dbReference type="ARBA" id="ARBA00022967"/>
    </source>
</evidence>
<dbReference type="InterPro" id="IPR001757">
    <property type="entry name" value="P_typ_ATPase"/>
</dbReference>
<dbReference type="SFLD" id="SFLDS00003">
    <property type="entry name" value="Haloacid_Dehalogenase"/>
    <property type="match status" value="1"/>
</dbReference>
<keyword evidence="13" id="KW-1278">Translocase</keyword>
<keyword evidence="18" id="KW-0968">Cytoplasmic vesicle</keyword>
<dbReference type="Gene3D" id="2.70.150.10">
    <property type="entry name" value="Calcium-transporting ATPase, cytoplasmic transduction domain A"/>
    <property type="match status" value="1"/>
</dbReference>
<comment type="catalytic activity">
    <reaction evidence="20">
        <text>spermine(out) + ATP + H2O = spermine(in) + ADP + phosphate + H(+)</text>
        <dbReference type="Rhea" id="RHEA:63368"/>
        <dbReference type="ChEBI" id="CHEBI:15377"/>
        <dbReference type="ChEBI" id="CHEBI:15378"/>
        <dbReference type="ChEBI" id="CHEBI:30616"/>
        <dbReference type="ChEBI" id="CHEBI:43474"/>
        <dbReference type="ChEBI" id="CHEBI:45725"/>
        <dbReference type="ChEBI" id="CHEBI:456216"/>
    </reaction>
</comment>
<feature type="transmembrane region" description="Helical" evidence="26">
    <location>
        <begin position="1029"/>
        <end position="1049"/>
    </location>
</feature>
<evidence type="ECO:0000256" key="17">
    <source>
        <dbReference type="ARBA" id="ARBA00023228"/>
    </source>
</evidence>
<dbReference type="PANTHER" id="PTHR45630:SF2">
    <property type="entry name" value="POLYAMINE-TRANSPORTING ATPASE 13A2"/>
    <property type="match status" value="1"/>
</dbReference>
<dbReference type="InterPro" id="IPR047821">
    <property type="entry name" value="P5B-type_ATPase"/>
</dbReference>
<comment type="subcellular location">
    <subcellularLocation>
        <location evidence="3">Cytoplasmic vesicle</location>
        <location evidence="3">Autophagosome membrane</location>
        <topology evidence="3">Multi-pass membrane protein</topology>
    </subcellularLocation>
    <subcellularLocation>
        <location evidence="22">Endosome</location>
        <location evidence="22">Multivesicular body membrane</location>
        <topology evidence="22">Multi-pass membrane protein</topology>
    </subcellularLocation>
    <subcellularLocation>
        <location evidence="1">Late endosome membrane</location>
        <topology evidence="1">Multi-pass membrane protein</topology>
    </subcellularLocation>
    <subcellularLocation>
        <location evidence="2">Lysosome membrane</location>
        <topology evidence="2">Multi-pass membrane protein</topology>
    </subcellularLocation>
</comment>
<feature type="transmembrane region" description="Helical" evidence="26">
    <location>
        <begin position="950"/>
        <end position="980"/>
    </location>
</feature>
<evidence type="ECO:0000256" key="11">
    <source>
        <dbReference type="ARBA" id="ARBA00022840"/>
    </source>
</evidence>
<evidence type="ECO:0000256" key="4">
    <source>
        <dbReference type="ARBA" id="ARBA00006000"/>
    </source>
</evidence>
<organism evidence="28 29">
    <name type="scientific">Sus scrofa</name>
    <name type="common">Pig</name>
    <dbReference type="NCBI Taxonomy" id="9823"/>
    <lineage>
        <taxon>Eukaryota</taxon>
        <taxon>Metazoa</taxon>
        <taxon>Chordata</taxon>
        <taxon>Craniata</taxon>
        <taxon>Vertebrata</taxon>
        <taxon>Euteleostomi</taxon>
        <taxon>Mammalia</taxon>
        <taxon>Eutheria</taxon>
        <taxon>Laurasiatheria</taxon>
        <taxon>Artiodactyla</taxon>
        <taxon>Suina</taxon>
        <taxon>Suidae</taxon>
        <taxon>Sus</taxon>
    </lineage>
</organism>
<dbReference type="GO" id="GO:0046872">
    <property type="term" value="F:metal ion binding"/>
    <property type="evidence" value="ECO:0007669"/>
    <property type="project" value="UniProtKB-KW"/>
</dbReference>
<gene>
    <name evidence="28" type="primary">ATP13A2</name>
</gene>
<keyword evidence="14 26" id="KW-1133">Transmembrane helix</keyword>
<dbReference type="InterPro" id="IPR018303">
    <property type="entry name" value="ATPase_P-typ_P_site"/>
</dbReference>
<dbReference type="Pfam" id="PF13246">
    <property type="entry name" value="Cation_ATPase"/>
    <property type="match status" value="1"/>
</dbReference>
<dbReference type="PANTHER" id="PTHR45630">
    <property type="entry name" value="CATION-TRANSPORTING ATPASE-RELATED"/>
    <property type="match status" value="1"/>
</dbReference>
<evidence type="ECO:0000259" key="27">
    <source>
        <dbReference type="Pfam" id="PF12409"/>
    </source>
</evidence>
<name>A0A8D1EKA2_PIG</name>
<dbReference type="SFLD" id="SFLDF00027">
    <property type="entry name" value="p-type_atpase"/>
    <property type="match status" value="1"/>
</dbReference>
<dbReference type="GO" id="GO:0043005">
    <property type="term" value="C:neuron projection"/>
    <property type="evidence" value="ECO:0007669"/>
    <property type="project" value="UniProtKB-ARBA"/>
</dbReference>
<evidence type="ECO:0000256" key="19">
    <source>
        <dbReference type="ARBA" id="ARBA00050445"/>
    </source>
</evidence>
<evidence type="ECO:0000256" key="5">
    <source>
        <dbReference type="ARBA" id="ARBA00022448"/>
    </source>
</evidence>
<evidence type="ECO:0000256" key="22">
    <source>
        <dbReference type="ARBA" id="ARBA00060400"/>
    </source>
</evidence>
<feature type="transmembrane region" description="Helical" evidence="26">
    <location>
        <begin position="1000"/>
        <end position="1017"/>
    </location>
</feature>
<evidence type="ECO:0000256" key="8">
    <source>
        <dbReference type="ARBA" id="ARBA00022723"/>
    </source>
</evidence>
<dbReference type="InterPro" id="IPR023214">
    <property type="entry name" value="HAD_sf"/>
</dbReference>
<feature type="region of interest" description="Disordered" evidence="25">
    <location>
        <begin position="749"/>
        <end position="771"/>
    </location>
</feature>
<dbReference type="GO" id="GO:0005765">
    <property type="term" value="C:lysosomal membrane"/>
    <property type="evidence" value="ECO:0007669"/>
    <property type="project" value="UniProtKB-SubCell"/>
</dbReference>
<keyword evidence="7 26" id="KW-0812">Transmembrane</keyword>
<dbReference type="Ensembl" id="ENSSSCT00040057061.1">
    <property type="protein sequence ID" value="ENSSSCP00040023729.1"/>
    <property type="gene ID" value="ENSSSCG00040042403.1"/>
</dbReference>
<dbReference type="SFLD" id="SFLDG00002">
    <property type="entry name" value="C1.7:_P-type_atpase_like"/>
    <property type="match status" value="1"/>
</dbReference>
<keyword evidence="10" id="KW-0967">Endosome</keyword>
<evidence type="ECO:0000256" key="10">
    <source>
        <dbReference type="ARBA" id="ARBA00022753"/>
    </source>
</evidence>
<dbReference type="GO" id="GO:0010821">
    <property type="term" value="P:regulation of mitochondrion organization"/>
    <property type="evidence" value="ECO:0007669"/>
    <property type="project" value="UniProtKB-ARBA"/>
</dbReference>
<feature type="transmembrane region" description="Helical" evidence="26">
    <location>
        <begin position="887"/>
        <end position="906"/>
    </location>
</feature>
<feature type="domain" description="P5B-type ATPase N-terminal" evidence="27">
    <location>
        <begin position="34"/>
        <end position="170"/>
    </location>
</feature>
<dbReference type="InterPro" id="IPR036412">
    <property type="entry name" value="HAD-like_sf"/>
</dbReference>
<evidence type="ECO:0000256" key="24">
    <source>
        <dbReference type="ARBA" id="ARBA00074227"/>
    </source>
</evidence>
<dbReference type="GO" id="GO:0006882">
    <property type="term" value="P:intracellular zinc ion homeostasis"/>
    <property type="evidence" value="ECO:0007669"/>
    <property type="project" value="UniProtKB-ARBA"/>
</dbReference>
<dbReference type="FunFam" id="2.70.150.10:FF:000060">
    <property type="entry name" value="Cation-transporting ATPase"/>
    <property type="match status" value="1"/>
</dbReference>
<dbReference type="FunFam" id="3.40.1110.10:FF:000026">
    <property type="entry name" value="Cation-transporting ATPase"/>
    <property type="match status" value="1"/>
</dbReference>
<dbReference type="GO" id="GO:0000421">
    <property type="term" value="C:autophagosome membrane"/>
    <property type="evidence" value="ECO:0007669"/>
    <property type="project" value="UniProtKB-SubCell"/>
</dbReference>
<comment type="subunit">
    <text evidence="23">Interacts with MYCBP2; the interaction inhibits the ubiquitination of TSC2 by MYCBP2. Interacts with HDAC6; the interaction results in recruitment of HDAC6 to lysosomes to promote CTTN deacetylation.</text>
</comment>
<evidence type="ECO:0000256" key="9">
    <source>
        <dbReference type="ARBA" id="ARBA00022741"/>
    </source>
</evidence>
<evidence type="ECO:0000256" key="21">
    <source>
        <dbReference type="ARBA" id="ARBA00053898"/>
    </source>
</evidence>
<dbReference type="InterPro" id="IPR044492">
    <property type="entry name" value="P_typ_ATPase_HD_dom"/>
</dbReference>
<accession>A0A8D1EKA2</accession>
<proteinExistence type="inferred from homology"/>
<feature type="transmembrane region" description="Helical" evidence="26">
    <location>
        <begin position="912"/>
        <end position="929"/>
    </location>
</feature>
<dbReference type="CDD" id="cd07542">
    <property type="entry name" value="P-type_ATPase_cation"/>
    <property type="match status" value="1"/>
</dbReference>
<dbReference type="FunFam" id="1.20.1110.10:FF:000023">
    <property type="entry name" value="Cation-transporting ATPase"/>
    <property type="match status" value="1"/>
</dbReference>
<comment type="catalytic activity">
    <reaction evidence="19">
        <text>spermidine(out) + ATP + H2O = spermidine(in) + ADP + phosphate + H(+)</text>
        <dbReference type="Rhea" id="RHEA:29999"/>
        <dbReference type="ChEBI" id="CHEBI:15377"/>
        <dbReference type="ChEBI" id="CHEBI:15378"/>
        <dbReference type="ChEBI" id="CHEBI:30616"/>
        <dbReference type="ChEBI" id="CHEBI:43474"/>
        <dbReference type="ChEBI" id="CHEBI:57834"/>
        <dbReference type="ChEBI" id="CHEBI:456216"/>
    </reaction>
</comment>
<evidence type="ECO:0000256" key="20">
    <source>
        <dbReference type="ARBA" id="ARBA00051772"/>
    </source>
</evidence>
<keyword evidence="11" id="KW-0067">ATP-binding</keyword>
<dbReference type="GO" id="GO:0043025">
    <property type="term" value="C:neuronal cell body"/>
    <property type="evidence" value="ECO:0007669"/>
    <property type="project" value="UniProtKB-ARBA"/>
</dbReference>
<evidence type="ECO:0000256" key="16">
    <source>
        <dbReference type="ARBA" id="ARBA00023180"/>
    </source>
</evidence>
<comment type="similarity">
    <text evidence="4">Belongs to the cation transport ATPase (P-type) (TC 3.A.3) family. Type V subfamily.</text>
</comment>
<keyword evidence="5" id="KW-0813">Transport</keyword>
<evidence type="ECO:0000256" key="2">
    <source>
        <dbReference type="ARBA" id="ARBA00004155"/>
    </source>
</evidence>
<evidence type="ECO:0000256" key="23">
    <source>
        <dbReference type="ARBA" id="ARBA00065284"/>
    </source>
</evidence>
<feature type="transmembrane region" description="Helical" evidence="26">
    <location>
        <begin position="410"/>
        <end position="435"/>
    </location>
</feature>
<feature type="transmembrane region" description="Helical" evidence="26">
    <location>
        <begin position="251"/>
        <end position="271"/>
    </location>
</feature>
<dbReference type="GO" id="GO:0019829">
    <property type="term" value="F:ATPase-coupled monoatomic cation transmembrane transporter activity"/>
    <property type="evidence" value="ECO:0007669"/>
    <property type="project" value="InterPro"/>
</dbReference>
<dbReference type="InterPro" id="IPR023299">
    <property type="entry name" value="ATPase_P-typ_cyto_dom_N"/>
</dbReference>
<dbReference type="GO" id="GO:0015662">
    <property type="term" value="F:P-type ion transporter activity"/>
    <property type="evidence" value="ECO:0007669"/>
    <property type="project" value="InterPro"/>
</dbReference>
<dbReference type="GO" id="GO:0061909">
    <property type="term" value="P:autophagosome-lysosome fusion"/>
    <property type="evidence" value="ECO:0007669"/>
    <property type="project" value="UniProtKB-ARBA"/>
</dbReference>
<dbReference type="NCBIfam" id="TIGR01657">
    <property type="entry name" value="P-ATPase-V"/>
    <property type="match status" value="1"/>
</dbReference>
<dbReference type="GO" id="GO:0034599">
    <property type="term" value="P:cellular response to oxidative stress"/>
    <property type="evidence" value="ECO:0007669"/>
    <property type="project" value="UniProtKB-ARBA"/>
</dbReference>
<dbReference type="GO" id="GO:1903543">
    <property type="term" value="P:positive regulation of exosomal secretion"/>
    <property type="evidence" value="ECO:0007669"/>
    <property type="project" value="UniProtKB-ARBA"/>
</dbReference>
<keyword evidence="17" id="KW-0458">Lysosome</keyword>
<dbReference type="InterPro" id="IPR023298">
    <property type="entry name" value="ATPase_P-typ_TM_dom_sf"/>
</dbReference>
<evidence type="ECO:0000256" key="15">
    <source>
        <dbReference type="ARBA" id="ARBA00023136"/>
    </source>
</evidence>
<dbReference type="NCBIfam" id="TIGR01494">
    <property type="entry name" value="ATPase_P-type"/>
    <property type="match status" value="2"/>
</dbReference>
<evidence type="ECO:0000256" key="12">
    <source>
        <dbReference type="ARBA" id="ARBA00022842"/>
    </source>
</evidence>
<evidence type="ECO:0000256" key="7">
    <source>
        <dbReference type="ARBA" id="ARBA00022692"/>
    </source>
</evidence>
<dbReference type="GO" id="GO:0016887">
    <property type="term" value="F:ATP hydrolysis activity"/>
    <property type="evidence" value="ECO:0007669"/>
    <property type="project" value="InterPro"/>
</dbReference>
<sequence length="1130" mass="123661">MSADSSPLVGNPPTGYGTLTIETSIDPLSSSVSSVRLSGYCGSPWRVIGYHIVVWMMAGIPLLLFRWKPVWGVRLRLQPCNLARAETLVIEIRDKEDSSWQLYTVQVQTEAISEGSLELPPQAQVEDGRSQVAVGAVPERAWKDTAQLHRTEEAQRTLRYYLFQGRRYIWIETQQAFCQVSLLDHGRTCDDIHRSCTGLSLQDQTVRKTIYGPNMISVPVKSYFQLLVDEALNPYYGFQAFSIALWLADHYYWYALCIFLISAVSICLSIYKTRKQSQTLRDMVKLSVRVCVCRPGGGESVPVLKTALPEGPVPYFPETHRRHTLFCGTLILQARAFVGPHVLAVVTQTGFCTAKGGLVSSILHPRPINFKFYKHSMKFVAALSVLALLGTIYSIFILHRNRVPLNEIVIRALDLVTVVVPPALPAAMTVCTLYAQSRLRSQGIFCIHPPRINLGGKLRLVCFDKTGTLTEDGLDVMGVVPLKGQEFLPLVPEPRHLPMGPLLRALATCHTLSWLQDTPVGDPMDLKMVESTGWVLEEGPSADMELGTQVLAVMKPPLREPHLQGMEEPPVPVSILSRFPFSSALQRMSVVVAWPGAAQPEAYVKGSPELVAGLCNPETVPTSFAQMLQSYTATGYRVVALASKPLPIAPSLEAARQLTRDTVERELRLLGLLVMRNLLKPQTTPVIQALRRTCIRTVMVTGDNLQTAVTVAQSCGMVGPQERLVIIHATPPEQGQPASLELLPVESSAAKNGAKDPDQAASYTMEPDPRSSHLALSGSTFGVLLKHFPKLLPKVLVQGTVFARMAPEQKTELVCELQKLQYCVGMCGDGANDCGALKAADVGISLSQAEASVVSPFTSSVASIECVPMVIREGRCSLDTSFSVFKYMALYSLTQFISVLILYTVNTNLGDVQFLVIDLVITTTVAVLMSRTGPALALGRARPPGALLSVPVLSSLLLQVALVAGVQLGGYFLTVAQPWFVPLNRTVPAPDNLPNYENTVVFSLSSFQYLILAVAMSKGAPFRRPLYTNVPFLVALALLGSLLVGLLLAPGLLQGLLALRTIADTCFKLLLLGLVAFNFVGAFMLESVLDQCLPGCLRWLRPKRVSKKLFKQLERELAEQPWPPPAGPVR</sequence>
<dbReference type="Gene3D" id="3.40.50.1000">
    <property type="entry name" value="HAD superfamily/HAD-like"/>
    <property type="match status" value="2"/>
</dbReference>
<dbReference type="InterPro" id="IPR047819">
    <property type="entry name" value="P5A-ATPase_N"/>
</dbReference>
<evidence type="ECO:0000313" key="29">
    <source>
        <dbReference type="Proteomes" id="UP000694722"/>
    </source>
</evidence>